<dbReference type="AlphaFoldDB" id="A0A915ZXV6"/>
<accession>A0A915ZXV6</accession>
<sequence length="68" mass="8238">MNQKAFFRFPNRTLTLWMGFYYVNYSRNRNGSYGSNGTIIRLYSDITLKSFNLLGKFPEFEISYYRIR</sequence>
<dbReference type="EMBL" id="CAGKOT010000097">
    <property type="protein sequence ID" value="CAB5395266.1"/>
    <property type="molecule type" value="Genomic_DNA"/>
</dbReference>
<reference evidence="1" key="1">
    <citation type="submission" date="2020-05" db="EMBL/GenBank/DDBJ databases">
        <authorList>
            <person name="Rincon C."/>
            <person name="Sanders R I."/>
            <person name="Robbins C."/>
            <person name="Chaturvedi A."/>
        </authorList>
    </citation>
    <scope>NUCLEOTIDE SEQUENCE</scope>
    <source>
        <strain evidence="1">CHB12</strain>
    </source>
</reference>
<evidence type="ECO:0000313" key="2">
    <source>
        <dbReference type="Proteomes" id="UP000684084"/>
    </source>
</evidence>
<dbReference type="Proteomes" id="UP000684084">
    <property type="component" value="Unassembled WGS sequence"/>
</dbReference>
<dbReference type="VEuPathDB" id="FungiDB:RhiirFUN_013982"/>
<evidence type="ECO:0000313" key="1">
    <source>
        <dbReference type="EMBL" id="CAB5395266.1"/>
    </source>
</evidence>
<gene>
    <name evidence="1" type="ORF">CHRIB12_LOCUS23754</name>
</gene>
<name>A0A915ZXV6_9GLOM</name>
<proteinExistence type="predicted"/>
<protein>
    <submittedName>
        <fullName evidence="1">Uncharacterized protein</fullName>
    </submittedName>
</protein>
<organism evidence="1 2">
    <name type="scientific">Rhizophagus irregularis</name>
    <dbReference type="NCBI Taxonomy" id="588596"/>
    <lineage>
        <taxon>Eukaryota</taxon>
        <taxon>Fungi</taxon>
        <taxon>Fungi incertae sedis</taxon>
        <taxon>Mucoromycota</taxon>
        <taxon>Glomeromycotina</taxon>
        <taxon>Glomeromycetes</taxon>
        <taxon>Glomerales</taxon>
        <taxon>Glomeraceae</taxon>
        <taxon>Rhizophagus</taxon>
    </lineage>
</organism>
<comment type="caution">
    <text evidence="1">The sequence shown here is derived from an EMBL/GenBank/DDBJ whole genome shotgun (WGS) entry which is preliminary data.</text>
</comment>
<dbReference type="OrthoDB" id="2311472at2759"/>